<name>A0A4Y8MKL9_9BURK</name>
<dbReference type="Proteomes" id="UP000297385">
    <property type="component" value="Unassembled WGS sequence"/>
</dbReference>
<accession>A0A4Y8MKL9</accession>
<comment type="caution">
    <text evidence="1">The sequence shown here is derived from an EMBL/GenBank/DDBJ whole genome shotgun (WGS) entry which is preliminary data.</text>
</comment>
<evidence type="ECO:0000313" key="1">
    <source>
        <dbReference type="EMBL" id="TFE37913.1"/>
    </source>
</evidence>
<proteinExistence type="predicted"/>
<dbReference type="EMBL" id="SNVI01000005">
    <property type="protein sequence ID" value="TFE37913.1"/>
    <property type="molecule type" value="Genomic_DNA"/>
</dbReference>
<organism evidence="1 2">
    <name type="scientific">Paraburkholderia dipogonis</name>
    <dbReference type="NCBI Taxonomy" id="1211383"/>
    <lineage>
        <taxon>Bacteria</taxon>
        <taxon>Pseudomonadati</taxon>
        <taxon>Pseudomonadota</taxon>
        <taxon>Betaproteobacteria</taxon>
        <taxon>Burkholderiales</taxon>
        <taxon>Burkholderiaceae</taxon>
        <taxon>Paraburkholderia</taxon>
    </lineage>
</organism>
<evidence type="ECO:0000313" key="2">
    <source>
        <dbReference type="Proteomes" id="UP000297385"/>
    </source>
</evidence>
<reference evidence="1 2" key="1">
    <citation type="submission" date="2019-03" db="EMBL/GenBank/DDBJ databases">
        <title>Complete Genome Sequence of Paraburkholderia dipogonis ICMP 19430T, a Nitrogen-fixing Symbiont of the South African Invasive Legume Dipogon lignosus in New Zealand.</title>
        <authorList>
            <person name="De Meyer S.E."/>
        </authorList>
    </citation>
    <scope>NUCLEOTIDE SEQUENCE [LARGE SCALE GENOMIC DNA]</scope>
    <source>
        <strain evidence="1 2">ICMP 19430</strain>
    </source>
</reference>
<sequence>MEGVMEQLRVSLRAVVEKWLGAAAHKSARVSRLSDAHSRRYVRVVLLNSPDDEGMFFFRHHDGSWRVFPPDPRNIQMSFSMYVS</sequence>
<gene>
    <name evidence="1" type="ORF">E2553_38395</name>
</gene>
<dbReference type="AlphaFoldDB" id="A0A4Y8MKL9"/>
<protein>
    <submittedName>
        <fullName evidence="1">Uncharacterized protein</fullName>
    </submittedName>
</protein>